<accession>A0A1I3Q8G2</accession>
<dbReference type="EMBL" id="FORU01000005">
    <property type="protein sequence ID" value="SFJ29980.1"/>
    <property type="molecule type" value="Genomic_DNA"/>
</dbReference>
<protein>
    <submittedName>
        <fullName evidence="1">Protein involved in gliding motility GldD</fullName>
    </submittedName>
</protein>
<gene>
    <name evidence="1" type="ORF">SAMN04487893_105102</name>
</gene>
<organism evidence="1 2">
    <name type="scientific">Myroides guanonis</name>
    <dbReference type="NCBI Taxonomy" id="1150112"/>
    <lineage>
        <taxon>Bacteria</taxon>
        <taxon>Pseudomonadati</taxon>
        <taxon>Bacteroidota</taxon>
        <taxon>Flavobacteriia</taxon>
        <taxon>Flavobacteriales</taxon>
        <taxon>Flavobacteriaceae</taxon>
        <taxon>Myroides</taxon>
    </lineage>
</organism>
<proteinExistence type="predicted"/>
<dbReference type="InterPro" id="IPR019850">
    <property type="entry name" value="GldD-like"/>
</dbReference>
<evidence type="ECO:0000313" key="1">
    <source>
        <dbReference type="EMBL" id="SFJ29980.1"/>
    </source>
</evidence>
<evidence type="ECO:0000313" key="2">
    <source>
        <dbReference type="Proteomes" id="UP000243887"/>
    </source>
</evidence>
<dbReference type="Pfam" id="PF25593">
    <property type="entry name" value="GldD_lipo"/>
    <property type="match status" value="1"/>
</dbReference>
<dbReference type="STRING" id="1150112.SAMN04487893_105102"/>
<dbReference type="RefSeq" id="WP_090678586.1">
    <property type="nucleotide sequence ID" value="NZ_FORU01000005.1"/>
</dbReference>
<dbReference type="OrthoDB" id="679501at2"/>
<dbReference type="NCBIfam" id="TIGR03512">
    <property type="entry name" value="GldD_lipo"/>
    <property type="match status" value="1"/>
</dbReference>
<name>A0A1I3Q8G2_9FLAO</name>
<dbReference type="Proteomes" id="UP000243887">
    <property type="component" value="Unassembled WGS sequence"/>
</dbReference>
<sequence>MTKRILTYSTLVGTLLFTIACKDISQPKPDAFLALNYPSPKYDLVETSCTYSFEANDWSSIKEQKDCGFEVHYPEMKATIYINYKPVKNNIDVLLSDAQKLTYEHFIKADGISEQPYINKEKGVYGMFYEVEGNAATNAQFYATDSLNNFIVASLYFYAKPNYDSILPATDYVKNDMRKIMESLEWKKN</sequence>
<keyword evidence="2" id="KW-1185">Reference proteome</keyword>
<dbReference type="AlphaFoldDB" id="A0A1I3Q8G2"/>
<reference evidence="2" key="1">
    <citation type="submission" date="2016-10" db="EMBL/GenBank/DDBJ databases">
        <authorList>
            <person name="Varghese N."/>
            <person name="Submissions S."/>
        </authorList>
    </citation>
    <scope>NUCLEOTIDE SEQUENCE [LARGE SCALE GENOMIC DNA]</scope>
    <source>
        <strain evidence="2">DSM 26542</strain>
    </source>
</reference>
<dbReference type="PROSITE" id="PS51257">
    <property type="entry name" value="PROKAR_LIPOPROTEIN"/>
    <property type="match status" value="1"/>
</dbReference>